<dbReference type="RefSeq" id="WP_379478649.1">
    <property type="nucleotide sequence ID" value="NZ_BMRC01000017.1"/>
</dbReference>
<proteinExistence type="predicted"/>
<evidence type="ECO:0000313" key="4">
    <source>
        <dbReference type="Proteomes" id="UP001589647"/>
    </source>
</evidence>
<dbReference type="PANTHER" id="PTHR35526:SF3">
    <property type="entry name" value="ANTI-SIGMA-F FACTOR RSBW"/>
    <property type="match status" value="1"/>
</dbReference>
<keyword evidence="4" id="KW-1185">Reference proteome</keyword>
<reference evidence="3 4" key="1">
    <citation type="submission" date="2024-09" db="EMBL/GenBank/DDBJ databases">
        <authorList>
            <person name="Sun Q."/>
            <person name="Mori K."/>
        </authorList>
    </citation>
    <scope>NUCLEOTIDE SEQUENCE [LARGE SCALE GENOMIC DNA]</scope>
    <source>
        <strain evidence="3 4">CCM 3426</strain>
    </source>
</reference>
<dbReference type="PANTHER" id="PTHR35526">
    <property type="entry name" value="ANTI-SIGMA-F FACTOR RSBW-RELATED"/>
    <property type="match status" value="1"/>
</dbReference>
<evidence type="ECO:0000256" key="1">
    <source>
        <dbReference type="ARBA" id="ARBA00022527"/>
    </source>
</evidence>
<accession>A0ABV5IRR3</accession>
<keyword evidence="3" id="KW-0067">ATP-binding</keyword>
<keyword evidence="1" id="KW-0723">Serine/threonine-protein kinase</keyword>
<evidence type="ECO:0000313" key="3">
    <source>
        <dbReference type="EMBL" id="MFB9206414.1"/>
    </source>
</evidence>
<keyword evidence="1" id="KW-0418">Kinase</keyword>
<dbReference type="Pfam" id="PF13581">
    <property type="entry name" value="HATPase_c_2"/>
    <property type="match status" value="1"/>
</dbReference>
<dbReference type="GO" id="GO:0005524">
    <property type="term" value="F:ATP binding"/>
    <property type="evidence" value="ECO:0007669"/>
    <property type="project" value="UniProtKB-KW"/>
</dbReference>
<dbReference type="Proteomes" id="UP001589647">
    <property type="component" value="Unassembled WGS sequence"/>
</dbReference>
<protein>
    <submittedName>
        <fullName evidence="3">ATP-binding protein</fullName>
    </submittedName>
</protein>
<gene>
    <name evidence="3" type="ORF">ACFFV7_34820</name>
</gene>
<dbReference type="EMBL" id="JBHMEI010000037">
    <property type="protein sequence ID" value="MFB9206414.1"/>
    <property type="molecule type" value="Genomic_DNA"/>
</dbReference>
<keyword evidence="3" id="KW-0547">Nucleotide-binding</keyword>
<comment type="caution">
    <text evidence="3">The sequence shown here is derived from an EMBL/GenBank/DDBJ whole genome shotgun (WGS) entry which is preliminary data.</text>
</comment>
<keyword evidence="1" id="KW-0808">Transferase</keyword>
<sequence length="228" mass="25135">MVADIGSHGVSAGQEQGIAFRKATATPFRQSIHDRRRALSDGFREVRGLRARATVHAGLRRQHFCRKKRQDSLWREFMSLLQTVSSWKGMTLRRGDRAPGESRRTIRRWLDDVDPLVRDDALTVVSELVTNAVRHVPPGPERDWVTVLLGVGPGFVRLEVVDPGTAEREPRFAPLDAGSLRESGRGLGLVAALSVRSGTHVAEPYGHRVVWADLERTVPSGPPGTSGV</sequence>
<dbReference type="InterPro" id="IPR003594">
    <property type="entry name" value="HATPase_dom"/>
</dbReference>
<dbReference type="InterPro" id="IPR036890">
    <property type="entry name" value="HATPase_C_sf"/>
</dbReference>
<organism evidence="3 4">
    <name type="scientific">Nonomuraea spiralis</name>
    <dbReference type="NCBI Taxonomy" id="46182"/>
    <lineage>
        <taxon>Bacteria</taxon>
        <taxon>Bacillati</taxon>
        <taxon>Actinomycetota</taxon>
        <taxon>Actinomycetes</taxon>
        <taxon>Streptosporangiales</taxon>
        <taxon>Streptosporangiaceae</taxon>
        <taxon>Nonomuraea</taxon>
    </lineage>
</organism>
<name>A0ABV5IRR3_9ACTN</name>
<dbReference type="SUPFAM" id="SSF55874">
    <property type="entry name" value="ATPase domain of HSP90 chaperone/DNA topoisomerase II/histidine kinase"/>
    <property type="match status" value="1"/>
</dbReference>
<feature type="domain" description="Histidine kinase/HSP90-like ATPase" evidence="2">
    <location>
        <begin position="103"/>
        <end position="194"/>
    </location>
</feature>
<dbReference type="CDD" id="cd16936">
    <property type="entry name" value="HATPase_RsbW-like"/>
    <property type="match status" value="1"/>
</dbReference>
<dbReference type="InterPro" id="IPR050267">
    <property type="entry name" value="Anti-sigma-factor_SerPK"/>
</dbReference>
<dbReference type="Gene3D" id="3.30.565.10">
    <property type="entry name" value="Histidine kinase-like ATPase, C-terminal domain"/>
    <property type="match status" value="1"/>
</dbReference>
<evidence type="ECO:0000259" key="2">
    <source>
        <dbReference type="Pfam" id="PF13581"/>
    </source>
</evidence>